<evidence type="ECO:0000313" key="3">
    <source>
        <dbReference type="Proteomes" id="UP000006352"/>
    </source>
</evidence>
<dbReference type="PROSITE" id="PS00107">
    <property type="entry name" value="PROTEIN_KINASE_ATP"/>
    <property type="match status" value="1"/>
</dbReference>
<keyword evidence="1" id="KW-0067">ATP-binding</keyword>
<sequence>MFTPYRRRFIFEQWPRDPNGPFLKPPPPRGKRSPNDILWGADLDSFFWTQRQAGLGVVTVWSRSMIQAFGENYHKLEEIDEEEPDPCVIHPYSQLRTLIKMPEFLAKIMDAEDHTDTNAMDIDTDGASASASAAASNENELQCSIEDLPRLQEFIPREHFPDILMVHDPDELTQGEEVEPNSDCKEDEKSHTAPIKYKRVWPTCDDPTGGEALNMRSGDEARTAHLYLSANSRIGVGHHSFVYRAALTLPHPLVAESSTGQVTVAAKLAMPRLSAREMLRNEADIYNKFPKHLMEDWSGYNLIKPVRYPVPVDAVVPKFFGYYIPESSESSASSPESGPSPILLLEECGTPIEARWLSLDEKTQCYTHILRLHMEDFVQNSIYVRNILMQPGPLYLPPSERTLARPVFRVIDFGRGERLNDWAKDRYGQDMSAYESDSDAFRNNILPWILKLREQEREARQELGINEVEDI</sequence>
<accession>J4ICL7</accession>
<dbReference type="HOGENOM" id="CLU_021481_0_0_1"/>
<dbReference type="STRING" id="599839.J4ICL7"/>
<evidence type="ECO:0008006" key="4">
    <source>
        <dbReference type="Google" id="ProtNLM"/>
    </source>
</evidence>
<dbReference type="OrthoDB" id="5327923at2759"/>
<dbReference type="GeneID" id="24101531"/>
<dbReference type="RefSeq" id="XP_012185914.1">
    <property type="nucleotide sequence ID" value="XM_012330524.1"/>
</dbReference>
<keyword evidence="1" id="KW-0547">Nucleotide-binding</keyword>
<evidence type="ECO:0000256" key="1">
    <source>
        <dbReference type="PROSITE-ProRule" id="PRU10141"/>
    </source>
</evidence>
<name>J4ICL7_9APHY</name>
<gene>
    <name evidence="2" type="ORF">FIBRA_08911</name>
</gene>
<evidence type="ECO:0000313" key="2">
    <source>
        <dbReference type="EMBL" id="CCM06631.1"/>
    </source>
</evidence>
<dbReference type="AlphaFoldDB" id="J4ICL7"/>
<proteinExistence type="predicted"/>
<dbReference type="Proteomes" id="UP000006352">
    <property type="component" value="Unassembled WGS sequence"/>
</dbReference>
<dbReference type="InParanoid" id="J4ICL7"/>
<dbReference type="InterPro" id="IPR017441">
    <property type="entry name" value="Protein_kinase_ATP_BS"/>
</dbReference>
<feature type="binding site" evidence="1">
    <location>
        <position position="267"/>
    </location>
    <ligand>
        <name>ATP</name>
        <dbReference type="ChEBI" id="CHEBI:30616"/>
    </ligand>
</feature>
<dbReference type="GO" id="GO:0005524">
    <property type="term" value="F:ATP binding"/>
    <property type="evidence" value="ECO:0007669"/>
    <property type="project" value="UniProtKB-UniRule"/>
</dbReference>
<organism evidence="2 3">
    <name type="scientific">Fibroporia radiculosa</name>
    <dbReference type="NCBI Taxonomy" id="599839"/>
    <lineage>
        <taxon>Eukaryota</taxon>
        <taxon>Fungi</taxon>
        <taxon>Dikarya</taxon>
        <taxon>Basidiomycota</taxon>
        <taxon>Agaricomycotina</taxon>
        <taxon>Agaricomycetes</taxon>
        <taxon>Polyporales</taxon>
        <taxon>Fibroporiaceae</taxon>
        <taxon>Fibroporia</taxon>
    </lineage>
</organism>
<dbReference type="EMBL" id="HE797423">
    <property type="protein sequence ID" value="CCM06631.1"/>
    <property type="molecule type" value="Genomic_DNA"/>
</dbReference>
<reference evidence="2 3" key="1">
    <citation type="journal article" date="2012" name="Appl. Environ. Microbiol.">
        <title>Short-read sequencing for genomic analysis of the brown rot fungus Fibroporia radiculosa.</title>
        <authorList>
            <person name="Tang J.D."/>
            <person name="Perkins A.D."/>
            <person name="Sonstegard T.S."/>
            <person name="Schroeder S.G."/>
            <person name="Burgess S.C."/>
            <person name="Diehl S.V."/>
        </authorList>
    </citation>
    <scope>NUCLEOTIDE SEQUENCE [LARGE SCALE GENOMIC DNA]</scope>
    <source>
        <strain evidence="2 3">TFFH 294</strain>
    </source>
</reference>
<protein>
    <recommendedName>
        <fullName evidence="4">Protein kinase domain-containing protein</fullName>
    </recommendedName>
</protein>
<keyword evidence="3" id="KW-1185">Reference proteome</keyword>